<gene>
    <name evidence="2" type="ORF">BJY01DRAFT_227508</name>
</gene>
<evidence type="ECO:0000313" key="2">
    <source>
        <dbReference type="EMBL" id="KAL2830130.1"/>
    </source>
</evidence>
<comment type="caution">
    <text evidence="2">The sequence shown here is derived from an EMBL/GenBank/DDBJ whole genome shotgun (WGS) entry which is preliminary data.</text>
</comment>
<protein>
    <submittedName>
        <fullName evidence="2">Uncharacterized protein</fullName>
    </submittedName>
</protein>
<dbReference type="Proteomes" id="UP001610446">
    <property type="component" value="Unassembled WGS sequence"/>
</dbReference>
<organism evidence="2 3">
    <name type="scientific">Aspergillus pseudoustus</name>
    <dbReference type="NCBI Taxonomy" id="1810923"/>
    <lineage>
        <taxon>Eukaryota</taxon>
        <taxon>Fungi</taxon>
        <taxon>Dikarya</taxon>
        <taxon>Ascomycota</taxon>
        <taxon>Pezizomycotina</taxon>
        <taxon>Eurotiomycetes</taxon>
        <taxon>Eurotiomycetidae</taxon>
        <taxon>Eurotiales</taxon>
        <taxon>Aspergillaceae</taxon>
        <taxon>Aspergillus</taxon>
        <taxon>Aspergillus subgen. Nidulantes</taxon>
    </lineage>
</organism>
<accession>A0ABR4IQT6</accession>
<reference evidence="2 3" key="1">
    <citation type="submission" date="2024-07" db="EMBL/GenBank/DDBJ databases">
        <title>Section-level genome sequencing and comparative genomics of Aspergillus sections Usti and Cavernicolus.</title>
        <authorList>
            <consortium name="Lawrence Berkeley National Laboratory"/>
            <person name="Nybo J.L."/>
            <person name="Vesth T.C."/>
            <person name="Theobald S."/>
            <person name="Frisvad J.C."/>
            <person name="Larsen T.O."/>
            <person name="Kjaerboelling I."/>
            <person name="Rothschild-Mancinelli K."/>
            <person name="Lyhne E.K."/>
            <person name="Kogle M.E."/>
            <person name="Barry K."/>
            <person name="Clum A."/>
            <person name="Na H."/>
            <person name="Ledsgaard L."/>
            <person name="Lin J."/>
            <person name="Lipzen A."/>
            <person name="Kuo A."/>
            <person name="Riley R."/>
            <person name="Mondo S."/>
            <person name="Labutti K."/>
            <person name="Haridas S."/>
            <person name="Pangalinan J."/>
            <person name="Salamov A.A."/>
            <person name="Simmons B.A."/>
            <person name="Magnuson J.K."/>
            <person name="Chen J."/>
            <person name="Drula E."/>
            <person name="Henrissat B."/>
            <person name="Wiebenga A."/>
            <person name="Lubbers R.J."/>
            <person name="Gomes A.C."/>
            <person name="Makela M.R."/>
            <person name="Stajich J."/>
            <person name="Grigoriev I.V."/>
            <person name="Mortensen U.H."/>
            <person name="De Vries R.P."/>
            <person name="Baker S.E."/>
            <person name="Andersen M.R."/>
        </authorList>
    </citation>
    <scope>NUCLEOTIDE SEQUENCE [LARGE SCALE GENOMIC DNA]</scope>
    <source>
        <strain evidence="2 3">CBS 123904</strain>
    </source>
</reference>
<feature type="transmembrane region" description="Helical" evidence="1">
    <location>
        <begin position="6"/>
        <end position="26"/>
    </location>
</feature>
<keyword evidence="1" id="KW-1133">Transmembrane helix</keyword>
<evidence type="ECO:0000313" key="3">
    <source>
        <dbReference type="Proteomes" id="UP001610446"/>
    </source>
</evidence>
<name>A0ABR4IQT6_9EURO</name>
<keyword evidence="3" id="KW-1185">Reference proteome</keyword>
<keyword evidence="1" id="KW-0812">Transmembrane</keyword>
<dbReference type="EMBL" id="JBFXLU010000314">
    <property type="protein sequence ID" value="KAL2830130.1"/>
    <property type="molecule type" value="Genomic_DNA"/>
</dbReference>
<sequence>MALSPEAAIALIALVVTCIAGLWFLLRRHNGFHRWWNRRLYSGSGGGSELPLFSVPSYTNRDTLAPNTNSRSGPGTFVNQSSWYLPLDSSRGIPPLPPPLREEPCFIHYRCTVV</sequence>
<evidence type="ECO:0000256" key="1">
    <source>
        <dbReference type="SAM" id="Phobius"/>
    </source>
</evidence>
<keyword evidence="1" id="KW-0472">Membrane</keyword>
<proteinExistence type="predicted"/>